<dbReference type="Proteomes" id="UP000724874">
    <property type="component" value="Unassembled WGS sequence"/>
</dbReference>
<feature type="signal peptide" evidence="2">
    <location>
        <begin position="1"/>
        <end position="22"/>
    </location>
</feature>
<evidence type="ECO:0000256" key="2">
    <source>
        <dbReference type="SAM" id="SignalP"/>
    </source>
</evidence>
<dbReference type="EMBL" id="JADNYJ010000169">
    <property type="protein sequence ID" value="KAF8877484.1"/>
    <property type="molecule type" value="Genomic_DNA"/>
</dbReference>
<name>A0A9P5NA09_GYMJU</name>
<evidence type="ECO:0000256" key="1">
    <source>
        <dbReference type="SAM" id="MobiDB-lite"/>
    </source>
</evidence>
<evidence type="ECO:0000313" key="3">
    <source>
        <dbReference type="EMBL" id="KAF8877484.1"/>
    </source>
</evidence>
<gene>
    <name evidence="3" type="ORF">CPB84DRAFT_1752135</name>
</gene>
<proteinExistence type="predicted"/>
<accession>A0A9P5NA09</accession>
<reference evidence="3" key="1">
    <citation type="submission" date="2020-11" db="EMBL/GenBank/DDBJ databases">
        <authorList>
            <consortium name="DOE Joint Genome Institute"/>
            <person name="Ahrendt S."/>
            <person name="Riley R."/>
            <person name="Andreopoulos W."/>
            <person name="LaButti K."/>
            <person name="Pangilinan J."/>
            <person name="Ruiz-duenas F.J."/>
            <person name="Barrasa J.M."/>
            <person name="Sanchez-Garcia M."/>
            <person name="Camarero S."/>
            <person name="Miyauchi S."/>
            <person name="Serrano A."/>
            <person name="Linde D."/>
            <person name="Babiker R."/>
            <person name="Drula E."/>
            <person name="Ayuso-Fernandez I."/>
            <person name="Pacheco R."/>
            <person name="Padilla G."/>
            <person name="Ferreira P."/>
            <person name="Barriuso J."/>
            <person name="Kellner H."/>
            <person name="Castanera R."/>
            <person name="Alfaro M."/>
            <person name="Ramirez L."/>
            <person name="Pisabarro A.G."/>
            <person name="Kuo A."/>
            <person name="Tritt A."/>
            <person name="Lipzen A."/>
            <person name="He G."/>
            <person name="Yan M."/>
            <person name="Ng V."/>
            <person name="Cullen D."/>
            <person name="Martin F."/>
            <person name="Rosso M.-N."/>
            <person name="Henrissat B."/>
            <person name="Hibbett D."/>
            <person name="Martinez A.T."/>
            <person name="Grigoriev I.V."/>
        </authorList>
    </citation>
    <scope>NUCLEOTIDE SEQUENCE</scope>
    <source>
        <strain evidence="3">AH 44721</strain>
    </source>
</reference>
<keyword evidence="4" id="KW-1185">Reference proteome</keyword>
<feature type="region of interest" description="Disordered" evidence="1">
    <location>
        <begin position="29"/>
        <end position="48"/>
    </location>
</feature>
<feature type="chain" id="PRO_5040441312" evidence="2">
    <location>
        <begin position="23"/>
        <end position="106"/>
    </location>
</feature>
<dbReference type="AlphaFoldDB" id="A0A9P5NA09"/>
<protein>
    <submittedName>
        <fullName evidence="3">Uncharacterized protein</fullName>
    </submittedName>
</protein>
<evidence type="ECO:0000313" key="4">
    <source>
        <dbReference type="Proteomes" id="UP000724874"/>
    </source>
</evidence>
<organism evidence="3 4">
    <name type="scientific">Gymnopilus junonius</name>
    <name type="common">Spectacular rustgill mushroom</name>
    <name type="synonym">Gymnopilus spectabilis subsp. junonius</name>
    <dbReference type="NCBI Taxonomy" id="109634"/>
    <lineage>
        <taxon>Eukaryota</taxon>
        <taxon>Fungi</taxon>
        <taxon>Dikarya</taxon>
        <taxon>Basidiomycota</taxon>
        <taxon>Agaricomycotina</taxon>
        <taxon>Agaricomycetes</taxon>
        <taxon>Agaricomycetidae</taxon>
        <taxon>Agaricales</taxon>
        <taxon>Agaricineae</taxon>
        <taxon>Hymenogastraceae</taxon>
        <taxon>Gymnopilus</taxon>
    </lineage>
</organism>
<sequence length="106" mass="11179">MTWRSWLLYMTSLALETLTSVGANAPQRQSSAATTISHTSPPQHITAVSSTATSSDIAGLGHPSLAVTTTTVNTNIGPYYCIWRGEGVDSAVLQVVSITLLSQSEL</sequence>
<keyword evidence="2" id="KW-0732">Signal</keyword>
<comment type="caution">
    <text evidence="3">The sequence shown here is derived from an EMBL/GenBank/DDBJ whole genome shotgun (WGS) entry which is preliminary data.</text>
</comment>